<name>A0A1Y5F8W0_9BACT</name>
<sequence>MSEQQAKPNQPNKSNQSRNRYRGKNKNKPFNKKAGSSSNTNRRKKNFKKSPRLPMEDMVTLKYNNLLEQHLLARKKYFALFHRADPNQKAKLERIYANTISKLREFERNLSGEKKDLFEKHFHSLKVDLEYSSNHEISPVAEHVSHQGDFKDPHYLEVQIESDYKEDTEESMGSIEDYKAYKGA</sequence>
<dbReference type="EMBL" id="MAAO01000006">
    <property type="protein sequence ID" value="OUR97195.1"/>
    <property type="molecule type" value="Genomic_DNA"/>
</dbReference>
<gene>
    <name evidence="2" type="ORF">A9Q84_12780</name>
</gene>
<evidence type="ECO:0000256" key="1">
    <source>
        <dbReference type="SAM" id="MobiDB-lite"/>
    </source>
</evidence>
<feature type="region of interest" description="Disordered" evidence="1">
    <location>
        <begin position="1"/>
        <end position="53"/>
    </location>
</feature>
<dbReference type="AlphaFoldDB" id="A0A1Y5F8W0"/>
<feature type="compositionally biased region" description="Polar residues" evidence="1">
    <location>
        <begin position="1"/>
        <end position="18"/>
    </location>
</feature>
<reference evidence="3" key="1">
    <citation type="journal article" date="2017" name="Proc. Natl. Acad. Sci. U.S.A.">
        <title>Simulation of Deepwater Horizon oil plume reveals substrate specialization within a complex community of hydrocarbon-degraders.</title>
        <authorList>
            <person name="Hu P."/>
            <person name="Dubinsky E.A."/>
            <person name="Probst A.J."/>
            <person name="Wang J."/>
            <person name="Sieber C.M.K."/>
            <person name="Tom L.M."/>
            <person name="Gardinali P."/>
            <person name="Banfield J.F."/>
            <person name="Atlas R.M."/>
            <person name="Andersen G.L."/>
        </authorList>
    </citation>
    <scope>NUCLEOTIDE SEQUENCE [LARGE SCALE GENOMIC DNA]</scope>
</reference>
<comment type="caution">
    <text evidence="2">The sequence shown here is derived from an EMBL/GenBank/DDBJ whole genome shotgun (WGS) entry which is preliminary data.</text>
</comment>
<evidence type="ECO:0000313" key="3">
    <source>
        <dbReference type="Proteomes" id="UP000196531"/>
    </source>
</evidence>
<organism evidence="2 3">
    <name type="scientific">Halobacteriovorax marinus</name>
    <dbReference type="NCBI Taxonomy" id="97084"/>
    <lineage>
        <taxon>Bacteria</taxon>
        <taxon>Pseudomonadati</taxon>
        <taxon>Bdellovibrionota</taxon>
        <taxon>Bacteriovoracia</taxon>
        <taxon>Bacteriovoracales</taxon>
        <taxon>Halobacteriovoraceae</taxon>
        <taxon>Halobacteriovorax</taxon>
    </lineage>
</organism>
<dbReference type="Proteomes" id="UP000196531">
    <property type="component" value="Unassembled WGS sequence"/>
</dbReference>
<feature type="region of interest" description="Disordered" evidence="1">
    <location>
        <begin position="163"/>
        <end position="184"/>
    </location>
</feature>
<feature type="compositionally biased region" description="Basic residues" evidence="1">
    <location>
        <begin position="19"/>
        <end position="31"/>
    </location>
</feature>
<evidence type="ECO:0000313" key="2">
    <source>
        <dbReference type="EMBL" id="OUR97195.1"/>
    </source>
</evidence>
<protein>
    <submittedName>
        <fullName evidence="2">Uncharacterized protein</fullName>
    </submittedName>
</protein>
<proteinExistence type="predicted"/>
<accession>A0A1Y5F8W0</accession>
<feature type="compositionally biased region" description="Basic residues" evidence="1">
    <location>
        <begin position="41"/>
        <end position="51"/>
    </location>
</feature>